<sequence>MPASKAVAMNSADTHRSNDILCLAPNAAYQLTVLFDKITLGDVNRASMQTNSLGGKGQNFAVATKQYYKSADRVTLLQILGGPTGTQIEAMEDEQGFDYITVRTSLPTRTCTTCLDMSTGDMTEMVGVSGLIDEHAEEEYEQVATQILQSENPPRALALCGTFPPGLQSTTVSRIIQARTEKTLVFVDAVKDIHPVLESKCIDILKVNSGEVLNILSALEPAYQDKTPKDVDLAKVAMELGQRYSIGAVAVTDGPFTAYLANVQDNRAHAFSIPDLLKDREYFLGSDQAPQGHLVLNPLGAGDTCSAVMMNHMLDDKVMVEAFAAGLAAASASCLVPMPNCVFDRKVMERIRGKMTVREIM</sequence>
<organism evidence="2 3">
    <name type="scientific">Linderina pennispora</name>
    <dbReference type="NCBI Taxonomy" id="61395"/>
    <lineage>
        <taxon>Eukaryota</taxon>
        <taxon>Fungi</taxon>
        <taxon>Fungi incertae sedis</taxon>
        <taxon>Zoopagomycota</taxon>
        <taxon>Kickxellomycotina</taxon>
        <taxon>Kickxellomycetes</taxon>
        <taxon>Kickxellales</taxon>
        <taxon>Kickxellaceae</taxon>
        <taxon>Linderina</taxon>
    </lineage>
</organism>
<evidence type="ECO:0000313" key="3">
    <source>
        <dbReference type="Proteomes" id="UP000193922"/>
    </source>
</evidence>
<dbReference type="SUPFAM" id="SSF53613">
    <property type="entry name" value="Ribokinase-like"/>
    <property type="match status" value="1"/>
</dbReference>
<dbReference type="STRING" id="61395.A0A1Y1WMR9"/>
<evidence type="ECO:0000259" key="1">
    <source>
        <dbReference type="Pfam" id="PF00294"/>
    </source>
</evidence>
<dbReference type="EMBL" id="MCFD01000001">
    <property type="protein sequence ID" value="ORX74772.1"/>
    <property type="molecule type" value="Genomic_DNA"/>
</dbReference>
<dbReference type="RefSeq" id="XP_040747983.1">
    <property type="nucleotide sequence ID" value="XM_040884841.1"/>
</dbReference>
<reference evidence="2 3" key="1">
    <citation type="submission" date="2016-07" db="EMBL/GenBank/DDBJ databases">
        <title>Pervasive Adenine N6-methylation of Active Genes in Fungi.</title>
        <authorList>
            <consortium name="DOE Joint Genome Institute"/>
            <person name="Mondo S.J."/>
            <person name="Dannebaum R.O."/>
            <person name="Kuo R.C."/>
            <person name="Labutti K."/>
            <person name="Haridas S."/>
            <person name="Kuo A."/>
            <person name="Salamov A."/>
            <person name="Ahrendt S.R."/>
            <person name="Lipzen A."/>
            <person name="Sullivan W."/>
            <person name="Andreopoulos W.B."/>
            <person name="Clum A."/>
            <person name="Lindquist E."/>
            <person name="Daum C."/>
            <person name="Ramamoorthy G.K."/>
            <person name="Gryganskyi A."/>
            <person name="Culley D."/>
            <person name="Magnuson J.K."/>
            <person name="James T.Y."/>
            <person name="O'Malley M.A."/>
            <person name="Stajich J.E."/>
            <person name="Spatafora J.W."/>
            <person name="Visel A."/>
            <person name="Grigoriev I.V."/>
        </authorList>
    </citation>
    <scope>NUCLEOTIDE SEQUENCE [LARGE SCALE GENOMIC DNA]</scope>
    <source>
        <strain evidence="2 3">ATCC 12442</strain>
    </source>
</reference>
<dbReference type="PANTHER" id="PTHR46566">
    <property type="entry name" value="1-PHOSPHOFRUCTOKINASE-RELATED"/>
    <property type="match status" value="1"/>
</dbReference>
<dbReference type="InterPro" id="IPR029056">
    <property type="entry name" value="Ribokinase-like"/>
</dbReference>
<dbReference type="AlphaFoldDB" id="A0A1Y1WMR9"/>
<feature type="domain" description="Carbohydrate kinase PfkB" evidence="1">
    <location>
        <begin position="38"/>
        <end position="335"/>
    </location>
</feature>
<dbReference type="Gene3D" id="3.40.1190.20">
    <property type="match status" value="1"/>
</dbReference>
<dbReference type="GeneID" id="63801489"/>
<name>A0A1Y1WMR9_9FUNG</name>
<keyword evidence="3" id="KW-1185">Reference proteome</keyword>
<keyword evidence="2" id="KW-0808">Transferase</keyword>
<proteinExistence type="predicted"/>
<dbReference type="OrthoDB" id="26487at2759"/>
<keyword evidence="2" id="KW-0418">Kinase</keyword>
<dbReference type="InterPro" id="IPR011611">
    <property type="entry name" value="PfkB_dom"/>
</dbReference>
<protein>
    <submittedName>
        <fullName evidence="2">Ribokinase-like protein</fullName>
    </submittedName>
</protein>
<comment type="caution">
    <text evidence="2">The sequence shown here is derived from an EMBL/GenBank/DDBJ whole genome shotgun (WGS) entry which is preliminary data.</text>
</comment>
<dbReference type="GO" id="GO:0016301">
    <property type="term" value="F:kinase activity"/>
    <property type="evidence" value="ECO:0007669"/>
    <property type="project" value="UniProtKB-KW"/>
</dbReference>
<evidence type="ECO:0000313" key="2">
    <source>
        <dbReference type="EMBL" id="ORX74772.1"/>
    </source>
</evidence>
<gene>
    <name evidence="2" type="ORF">DL89DRAFT_22712</name>
</gene>
<dbReference type="Pfam" id="PF00294">
    <property type="entry name" value="PfkB"/>
    <property type="match status" value="1"/>
</dbReference>
<dbReference type="PANTHER" id="PTHR46566:SF2">
    <property type="entry name" value="ATP-DEPENDENT 6-PHOSPHOFRUCTOKINASE ISOZYME 2"/>
    <property type="match status" value="1"/>
</dbReference>
<dbReference type="Proteomes" id="UP000193922">
    <property type="component" value="Unassembled WGS sequence"/>
</dbReference>
<accession>A0A1Y1WMR9</accession>